<dbReference type="RefSeq" id="XP_001741555.1">
    <property type="nucleotide sequence ID" value="XM_001741503.1"/>
</dbReference>
<gene>
    <name evidence="1" type="ORF">EDI_020660</name>
</gene>
<evidence type="ECO:0000313" key="2">
    <source>
        <dbReference type="Proteomes" id="UP000008076"/>
    </source>
</evidence>
<organism evidence="2">
    <name type="scientific">Entamoeba dispar (strain ATCC PRA-260 / SAW760)</name>
    <dbReference type="NCBI Taxonomy" id="370354"/>
    <lineage>
        <taxon>Eukaryota</taxon>
        <taxon>Amoebozoa</taxon>
        <taxon>Evosea</taxon>
        <taxon>Archamoebae</taxon>
        <taxon>Mastigamoebida</taxon>
        <taxon>Entamoebidae</taxon>
        <taxon>Entamoeba</taxon>
    </lineage>
</organism>
<dbReference type="OrthoDB" id="25588at2759"/>
<evidence type="ECO:0000313" key="1">
    <source>
        <dbReference type="EMBL" id="EDR21982.1"/>
    </source>
</evidence>
<dbReference type="KEGG" id="edi:EDI_020660"/>
<protein>
    <submittedName>
        <fullName evidence="1">Uncharacterized protein</fullName>
    </submittedName>
</protein>
<dbReference type="Proteomes" id="UP000008076">
    <property type="component" value="Unassembled WGS sequence"/>
</dbReference>
<reference evidence="2" key="1">
    <citation type="submission" date="2007-12" db="EMBL/GenBank/DDBJ databases">
        <title>Annotation of Entamoeba dispar SAW760.</title>
        <authorList>
            <person name="Lorenzi H."/>
            <person name="Inman J."/>
            <person name="Schobel S."/>
            <person name="Amedeo P."/>
            <person name="Caler E."/>
        </authorList>
    </citation>
    <scope>NUCLEOTIDE SEQUENCE [LARGE SCALE GENOMIC DNA]</scope>
    <source>
        <strain evidence="2">ATCC PRA-260 / SAW760</strain>
    </source>
</reference>
<dbReference type="EMBL" id="DS550836">
    <property type="protein sequence ID" value="EDR21982.1"/>
    <property type="molecule type" value="Genomic_DNA"/>
</dbReference>
<dbReference type="eggNOG" id="ENOG502RCKN">
    <property type="taxonomic scope" value="Eukaryota"/>
</dbReference>
<keyword evidence="2" id="KW-1185">Reference proteome</keyword>
<dbReference type="GeneID" id="5914241"/>
<proteinExistence type="predicted"/>
<accession>B0EU13</accession>
<name>B0EU13_ENTDS</name>
<dbReference type="VEuPathDB" id="AmoebaDB:EDI_020660"/>
<dbReference type="OMA" id="ENSIACQ"/>
<sequence length="273" mass="31514">MNPLEYTQMKLIVGKINSKPKKDIFNLNDKKEWDCLKRSSKTFEACQQSALLGVFSLLGMKLEIEKVYKKSTKTSPLLNVRYIILNNEKIDIHNNVQSELDIAKQRCDSDKKWASRLIKRSMDAIAFSKLLEVAEKASIQCQMKKTRKAEFTIEMQKVKSFSTIINGFSYLLDKENIRDFGLAVNHYIVQKMAGSNRKTCISERIIYVQPNDFTILQLFKKYVMKTFNKLSAFTPVKSELLEYDGSCLEVKSFCSDSSIISDDIHKFTFTCQI</sequence>
<dbReference type="AlphaFoldDB" id="B0EU13"/>